<evidence type="ECO:0000313" key="9">
    <source>
        <dbReference type="Proteomes" id="UP000179233"/>
    </source>
</evidence>
<evidence type="ECO:0000256" key="4">
    <source>
        <dbReference type="ARBA" id="ARBA00022723"/>
    </source>
</evidence>
<evidence type="ECO:0000256" key="5">
    <source>
        <dbReference type="ARBA" id="ARBA00022759"/>
    </source>
</evidence>
<evidence type="ECO:0000256" key="1">
    <source>
        <dbReference type="ARBA" id="ARBA00001947"/>
    </source>
</evidence>
<evidence type="ECO:0000256" key="7">
    <source>
        <dbReference type="ARBA" id="ARBA00022833"/>
    </source>
</evidence>
<keyword evidence="5" id="KW-0255">Endonuclease</keyword>
<proteinExistence type="inferred from homology"/>
<dbReference type="GO" id="GO:0006364">
    <property type="term" value="P:rRNA processing"/>
    <property type="evidence" value="ECO:0007669"/>
    <property type="project" value="InterPro"/>
</dbReference>
<sequence>MALSVSIIADSKFPVDRKRLRAVLASAGGTLGIPGEANVSVAVVGTRKMAQLHERYLKKEGPTDVLAFPQQDSLGGQFGFVSPHDFPLELGDIVVCYPLALLQAAEQGVFVDDRIEALALHGLGNLLGEDE</sequence>
<keyword evidence="4" id="KW-0479">Metal-binding</keyword>
<keyword evidence="3" id="KW-0540">Nuclease</keyword>
<dbReference type="AlphaFoldDB" id="A0A1G1VS80"/>
<comment type="similarity">
    <text evidence="2">Belongs to the endoribonuclease YbeY family.</text>
</comment>
<dbReference type="SUPFAM" id="SSF55486">
    <property type="entry name" value="Metalloproteases ('zincins'), catalytic domain"/>
    <property type="match status" value="1"/>
</dbReference>
<evidence type="ECO:0000313" key="8">
    <source>
        <dbReference type="EMBL" id="OGY18252.1"/>
    </source>
</evidence>
<dbReference type="Proteomes" id="UP000179233">
    <property type="component" value="Unassembled WGS sequence"/>
</dbReference>
<name>A0A1G1VS80_9BACT</name>
<protein>
    <submittedName>
        <fullName evidence="8">rRNA maturation RNase YbeY</fullName>
    </submittedName>
</protein>
<dbReference type="EMBL" id="MHCJ01000003">
    <property type="protein sequence ID" value="OGY18252.1"/>
    <property type="molecule type" value="Genomic_DNA"/>
</dbReference>
<evidence type="ECO:0000256" key="6">
    <source>
        <dbReference type="ARBA" id="ARBA00022801"/>
    </source>
</evidence>
<dbReference type="Gene3D" id="3.40.390.30">
    <property type="entry name" value="Metalloproteases ('zincins'), catalytic domain"/>
    <property type="match status" value="1"/>
</dbReference>
<reference evidence="8 9" key="1">
    <citation type="journal article" date="2016" name="Nat. Commun.">
        <title>Thousands of microbial genomes shed light on interconnected biogeochemical processes in an aquifer system.</title>
        <authorList>
            <person name="Anantharaman K."/>
            <person name="Brown C.T."/>
            <person name="Hug L.A."/>
            <person name="Sharon I."/>
            <person name="Castelle C.J."/>
            <person name="Probst A.J."/>
            <person name="Thomas B.C."/>
            <person name="Singh A."/>
            <person name="Wilkins M.J."/>
            <person name="Karaoz U."/>
            <person name="Brodie E.L."/>
            <person name="Williams K.H."/>
            <person name="Hubbard S.S."/>
            <person name="Banfield J.F."/>
        </authorList>
    </citation>
    <scope>NUCLEOTIDE SEQUENCE [LARGE SCALE GENOMIC DNA]</scope>
</reference>
<gene>
    <name evidence="8" type="ORF">A2786_01900</name>
</gene>
<keyword evidence="7" id="KW-0862">Zinc</keyword>
<comment type="cofactor">
    <cofactor evidence="1">
        <name>Zn(2+)</name>
        <dbReference type="ChEBI" id="CHEBI:29105"/>
    </cofactor>
</comment>
<comment type="caution">
    <text evidence="8">The sequence shown here is derived from an EMBL/GenBank/DDBJ whole genome shotgun (WGS) entry which is preliminary data.</text>
</comment>
<dbReference type="GO" id="GO:0004222">
    <property type="term" value="F:metalloendopeptidase activity"/>
    <property type="evidence" value="ECO:0007669"/>
    <property type="project" value="InterPro"/>
</dbReference>
<keyword evidence="6" id="KW-0378">Hydrolase</keyword>
<dbReference type="GO" id="GO:0046872">
    <property type="term" value="F:metal ion binding"/>
    <property type="evidence" value="ECO:0007669"/>
    <property type="project" value="UniProtKB-KW"/>
</dbReference>
<dbReference type="NCBIfam" id="TIGR00043">
    <property type="entry name" value="rRNA maturation RNase YbeY"/>
    <property type="match status" value="1"/>
</dbReference>
<dbReference type="GO" id="GO:0004519">
    <property type="term" value="F:endonuclease activity"/>
    <property type="evidence" value="ECO:0007669"/>
    <property type="project" value="UniProtKB-KW"/>
</dbReference>
<dbReference type="InterPro" id="IPR023091">
    <property type="entry name" value="MetalPrtase_cat_dom_sf_prd"/>
</dbReference>
<organism evidence="8 9">
    <name type="scientific">Candidatus Chisholmbacteria bacterium RIFCSPHIGHO2_01_FULL_52_32</name>
    <dbReference type="NCBI Taxonomy" id="1797591"/>
    <lineage>
        <taxon>Bacteria</taxon>
        <taxon>Candidatus Chisholmiibacteriota</taxon>
    </lineage>
</organism>
<dbReference type="Pfam" id="PF02130">
    <property type="entry name" value="YbeY"/>
    <property type="match status" value="1"/>
</dbReference>
<evidence type="ECO:0000256" key="3">
    <source>
        <dbReference type="ARBA" id="ARBA00022722"/>
    </source>
</evidence>
<accession>A0A1G1VS80</accession>
<dbReference type="InterPro" id="IPR002036">
    <property type="entry name" value="YbeY"/>
</dbReference>
<evidence type="ECO:0000256" key="2">
    <source>
        <dbReference type="ARBA" id="ARBA00010875"/>
    </source>
</evidence>